<comment type="similarity">
    <text evidence="1">Belongs to the BTG family.</text>
</comment>
<evidence type="ECO:0000256" key="3">
    <source>
        <dbReference type="SAM" id="MobiDB-lite"/>
    </source>
</evidence>
<evidence type="ECO:0000313" key="6">
    <source>
        <dbReference type="RefSeq" id="XP_013789209.1"/>
    </source>
</evidence>
<dbReference type="Gene3D" id="3.90.640.90">
    <property type="entry name" value="Anti-proliferative protein, N-terminal domain"/>
    <property type="match status" value="1"/>
</dbReference>
<reference evidence="6" key="1">
    <citation type="submission" date="2025-08" db="UniProtKB">
        <authorList>
            <consortium name="RefSeq"/>
        </authorList>
    </citation>
    <scope>IDENTIFICATION</scope>
    <source>
        <tissue evidence="6">Muscle</tissue>
    </source>
</reference>
<evidence type="ECO:0000256" key="1">
    <source>
        <dbReference type="ARBA" id="ARBA00007989"/>
    </source>
</evidence>
<protein>
    <submittedName>
        <fullName evidence="6">Protein Tob1-like</fullName>
    </submittedName>
</protein>
<dbReference type="SMART" id="SM00099">
    <property type="entry name" value="btg1"/>
    <property type="match status" value="1"/>
</dbReference>
<dbReference type="PANTHER" id="PTHR17537">
    <property type="entry name" value="TRANSDUCER OF ERBB2 TOB"/>
    <property type="match status" value="1"/>
</dbReference>
<evidence type="ECO:0000256" key="2">
    <source>
        <dbReference type="ARBA" id="ARBA00022553"/>
    </source>
</evidence>
<sequence length="419" mass="46083">MHVEVQVALNFLISFLYNKLPRRRVNQFGEELEKALRRKFQGHWYPDKPMKGSAYRCLKTSFPLDPIFEEATLECGVDLRDIQENLPKELSIWIDPGEVSYRLGEKGPVKGLYSQYDNSETTNERVMSRTFNPEAQCFKPIDSVASQLEGLSLSCSPTTPVTPYRSTPSPKYKPNSPVSGFISKTTTPLTFTTATFAQTKFGSTKLKSNTKRSHRLSPTEFGNSIKQRVMMQQVQQLAQQQQHLVSSHPQSAVIAAAILATEGNANINVPQRPRSLSPNPQLDASFLLMASLQQSRFSPNSTQLSSRAFPHSGLVDINLNGYTNDLFAASNINAAVSTAPVSCTAKTDCQSISTPTNMAAINSTLSSFFDKSYVNTAGGLNINLPSGDSNTTTFGVDTVNLNLSGMSYANQYQHLLVAN</sequence>
<keyword evidence="5" id="KW-1185">Reference proteome</keyword>
<dbReference type="PRINTS" id="PR00310">
    <property type="entry name" value="ANTIPRLFBTG1"/>
</dbReference>
<dbReference type="Pfam" id="PF07742">
    <property type="entry name" value="BTG"/>
    <property type="match status" value="1"/>
</dbReference>
<dbReference type="SUPFAM" id="SSF160696">
    <property type="entry name" value="BTG domain-like"/>
    <property type="match status" value="1"/>
</dbReference>
<dbReference type="InterPro" id="IPR002087">
    <property type="entry name" value="Anti_prolifrtn"/>
</dbReference>
<keyword evidence="2" id="KW-0597">Phosphoprotein</keyword>
<name>A0ABM1BV13_LIMPO</name>
<dbReference type="GeneID" id="106473077"/>
<feature type="region of interest" description="Disordered" evidence="3">
    <location>
        <begin position="158"/>
        <end position="177"/>
    </location>
</feature>
<accession>A0ABM1BV13</accession>
<proteinExistence type="inferred from homology"/>
<dbReference type="InterPro" id="IPR036054">
    <property type="entry name" value="BTG-like_sf"/>
</dbReference>
<gene>
    <name evidence="6" type="primary">LOC106473077</name>
</gene>
<organism evidence="5 6">
    <name type="scientific">Limulus polyphemus</name>
    <name type="common">Atlantic horseshoe crab</name>
    <dbReference type="NCBI Taxonomy" id="6850"/>
    <lineage>
        <taxon>Eukaryota</taxon>
        <taxon>Metazoa</taxon>
        <taxon>Ecdysozoa</taxon>
        <taxon>Arthropoda</taxon>
        <taxon>Chelicerata</taxon>
        <taxon>Merostomata</taxon>
        <taxon>Xiphosura</taxon>
        <taxon>Limulidae</taxon>
        <taxon>Limulus</taxon>
    </lineage>
</organism>
<dbReference type="PROSITE" id="PS01203">
    <property type="entry name" value="BTG_2"/>
    <property type="match status" value="1"/>
</dbReference>
<evidence type="ECO:0000313" key="5">
    <source>
        <dbReference type="Proteomes" id="UP000694941"/>
    </source>
</evidence>
<dbReference type="Proteomes" id="UP000694941">
    <property type="component" value="Unplaced"/>
</dbReference>
<dbReference type="PANTHER" id="PTHR17537:SF5">
    <property type="entry name" value="TRANSDUCER OF ERBB2, ISOFORM A"/>
    <property type="match status" value="1"/>
</dbReference>
<dbReference type="InterPro" id="IPR015676">
    <property type="entry name" value="Tob1/2"/>
</dbReference>
<feature type="domain" description="Anti-proliferative protein" evidence="4">
    <location>
        <begin position="86"/>
        <end position="105"/>
    </location>
</feature>
<evidence type="ECO:0000259" key="4">
    <source>
        <dbReference type="PROSITE" id="PS01203"/>
    </source>
</evidence>
<feature type="compositionally biased region" description="Polar residues" evidence="3">
    <location>
        <begin position="158"/>
        <end position="169"/>
    </location>
</feature>
<dbReference type="RefSeq" id="XP_013789209.1">
    <property type="nucleotide sequence ID" value="XM_013933755.2"/>
</dbReference>